<dbReference type="Proteomes" id="UP000078561">
    <property type="component" value="Unassembled WGS sequence"/>
</dbReference>
<gene>
    <name evidence="2" type="primary">ABSGL_15351.1 scaffold 16604</name>
</gene>
<evidence type="ECO:0000313" key="2">
    <source>
        <dbReference type="EMBL" id="SAM09650.1"/>
    </source>
</evidence>
<name>A0A168T8C4_ABSGL</name>
<feature type="signal peptide" evidence="1">
    <location>
        <begin position="1"/>
        <end position="23"/>
    </location>
</feature>
<dbReference type="AlphaFoldDB" id="A0A168T8C4"/>
<sequence length="67" mass="7106">MPICIRPAVCFLLVMVMIGLSNALPVDPPTHGNGLMSMFRYEQSKLATPSDESTGVTSGGFGYTAIN</sequence>
<keyword evidence="3" id="KW-1185">Reference proteome</keyword>
<proteinExistence type="predicted"/>
<reference evidence="2" key="1">
    <citation type="submission" date="2016-04" db="EMBL/GenBank/DDBJ databases">
        <authorList>
            <person name="Evans L.H."/>
            <person name="Alamgir A."/>
            <person name="Owens N."/>
            <person name="Weber N.D."/>
            <person name="Virtaneva K."/>
            <person name="Barbian K."/>
            <person name="Babar A."/>
            <person name="Rosenke K."/>
        </authorList>
    </citation>
    <scope>NUCLEOTIDE SEQUENCE [LARGE SCALE GENOMIC DNA]</scope>
    <source>
        <strain evidence="2">CBS 101.48</strain>
    </source>
</reference>
<evidence type="ECO:0000313" key="3">
    <source>
        <dbReference type="Proteomes" id="UP000078561"/>
    </source>
</evidence>
<keyword evidence="1" id="KW-0732">Signal</keyword>
<feature type="chain" id="PRO_5007900423" evidence="1">
    <location>
        <begin position="24"/>
        <end position="67"/>
    </location>
</feature>
<accession>A0A168T8C4</accession>
<evidence type="ECO:0000256" key="1">
    <source>
        <dbReference type="SAM" id="SignalP"/>
    </source>
</evidence>
<protein>
    <submittedName>
        <fullName evidence="2">Uncharacterized protein</fullName>
    </submittedName>
</protein>
<dbReference type="InParanoid" id="A0A168T8C4"/>
<organism evidence="2">
    <name type="scientific">Absidia glauca</name>
    <name type="common">Pin mould</name>
    <dbReference type="NCBI Taxonomy" id="4829"/>
    <lineage>
        <taxon>Eukaryota</taxon>
        <taxon>Fungi</taxon>
        <taxon>Fungi incertae sedis</taxon>
        <taxon>Mucoromycota</taxon>
        <taxon>Mucoromycotina</taxon>
        <taxon>Mucoromycetes</taxon>
        <taxon>Mucorales</taxon>
        <taxon>Cunninghamellaceae</taxon>
        <taxon>Absidia</taxon>
    </lineage>
</organism>
<dbReference type="EMBL" id="LT555164">
    <property type="protein sequence ID" value="SAM09650.1"/>
    <property type="molecule type" value="Genomic_DNA"/>
</dbReference>